<organism evidence="2 3">
    <name type="scientific">Hermanssonia centrifuga</name>
    <dbReference type="NCBI Taxonomy" id="98765"/>
    <lineage>
        <taxon>Eukaryota</taxon>
        <taxon>Fungi</taxon>
        <taxon>Dikarya</taxon>
        <taxon>Basidiomycota</taxon>
        <taxon>Agaricomycotina</taxon>
        <taxon>Agaricomycetes</taxon>
        <taxon>Polyporales</taxon>
        <taxon>Meruliaceae</taxon>
        <taxon>Hermanssonia</taxon>
    </lineage>
</organism>
<sequence length="440" mass="48623">MPPASTHLPPIVPPPYNRDHRGQIYREVDRIKQKARKAAHSPSPFRVVKIAPRRPIDEAAIPQPIVETAIPQPSIVQELPLCNEQIALPDCPVGMPVQSLKYEPTNNGIPTPPRRGTPLSRFRPGNFTQESLQEILVVDDMLRAPVGCADQTAGMPGLYPDPEHMDVSESSSQLPIQSIPSESQYIFSPALPVPTEIAPSAHPQIGILSSFSPSHGNLGCQSGQSLSYANLKRQSGQSLPCIDTNHSQPIQSPLSDTQMVDRLLEAAGSTQRLPTARPLQLKRTDRKKMYKSGLNLCDRRSLTTDQTIRPSHPLELNSRKRFQGRNKSARGAGPILAKVQIRAGNTTVRFATATSHHQLENEDEEWLGFSGSLKVDQDWDVKMDHSPRVAREVDARSVRFRTEKHNQQSEGSSEGDVHIIHQPASIQALVREVPRNAAFV</sequence>
<accession>A0A2R6NZ22</accession>
<evidence type="ECO:0000313" key="3">
    <source>
        <dbReference type="Proteomes" id="UP000186601"/>
    </source>
</evidence>
<gene>
    <name evidence="2" type="ORF">PHLCEN_2v6580</name>
</gene>
<reference evidence="2 3" key="1">
    <citation type="submission" date="2018-02" db="EMBL/GenBank/DDBJ databases">
        <title>Genome sequence of the basidiomycete white-rot fungus Phlebia centrifuga.</title>
        <authorList>
            <person name="Granchi Z."/>
            <person name="Peng M."/>
            <person name="de Vries R.P."/>
            <person name="Hilden K."/>
            <person name="Makela M.R."/>
            <person name="Grigoriev I."/>
            <person name="Riley R."/>
        </authorList>
    </citation>
    <scope>NUCLEOTIDE SEQUENCE [LARGE SCALE GENOMIC DNA]</scope>
    <source>
        <strain evidence="2 3">FBCC195</strain>
    </source>
</reference>
<proteinExistence type="predicted"/>
<dbReference type="Proteomes" id="UP000186601">
    <property type="component" value="Unassembled WGS sequence"/>
</dbReference>
<dbReference type="EMBL" id="MLYV02000632">
    <property type="protein sequence ID" value="PSR80945.1"/>
    <property type="molecule type" value="Genomic_DNA"/>
</dbReference>
<keyword evidence="3" id="KW-1185">Reference proteome</keyword>
<evidence type="ECO:0000313" key="2">
    <source>
        <dbReference type="EMBL" id="PSR80945.1"/>
    </source>
</evidence>
<evidence type="ECO:0000256" key="1">
    <source>
        <dbReference type="SAM" id="MobiDB-lite"/>
    </source>
</evidence>
<dbReference type="AlphaFoldDB" id="A0A2R6NZ22"/>
<name>A0A2R6NZ22_9APHY</name>
<feature type="region of interest" description="Disordered" evidence="1">
    <location>
        <begin position="1"/>
        <end position="20"/>
    </location>
</feature>
<protein>
    <submittedName>
        <fullName evidence="2">Uncharacterized protein</fullName>
    </submittedName>
</protein>
<comment type="caution">
    <text evidence="2">The sequence shown here is derived from an EMBL/GenBank/DDBJ whole genome shotgun (WGS) entry which is preliminary data.</text>
</comment>